<dbReference type="InterPro" id="IPR013328">
    <property type="entry name" value="6PGD_dom2"/>
</dbReference>
<evidence type="ECO:0000256" key="1">
    <source>
        <dbReference type="ARBA" id="ARBA00023002"/>
    </source>
</evidence>
<sequence>MQAGFIGLGNLGIAIAENLLMHRQPLYVYNRTAAKAQPLVEKGAVICTSVKELAATCDVVISIVSDDAALRHITEGPEGIAANLKAGGIHVCMSTILPATATSLEIVHQQHGNHYITAPLMGRPDAARARKLNFLVSGDNAALEQVKPLLTEAGGAAIWEFGEAVSAGAAAKLCSNFLVLSSVTAMAEGIQLARQSGIDPAQWLQMLTSTLFSGPVHQGYGAALLKEGHQPAGFSLKLALKDANLIIAQSQNAHAAMPVGKQVQTLLQQAVAEGFGDYDVTSVKDAIRD</sequence>
<feature type="active site" evidence="3">
    <location>
        <position position="172"/>
    </location>
</feature>
<dbReference type="SUPFAM" id="SSF48179">
    <property type="entry name" value="6-phosphogluconate dehydrogenase C-terminal domain-like"/>
    <property type="match status" value="1"/>
</dbReference>
<evidence type="ECO:0000256" key="3">
    <source>
        <dbReference type="PIRSR" id="PIRSR000103-1"/>
    </source>
</evidence>
<dbReference type="InterPro" id="IPR036291">
    <property type="entry name" value="NAD(P)-bd_dom_sf"/>
</dbReference>
<name>A0A5B2VJK4_9BACT</name>
<evidence type="ECO:0000259" key="5">
    <source>
        <dbReference type="Pfam" id="PF14833"/>
    </source>
</evidence>
<dbReference type="Pfam" id="PF03446">
    <property type="entry name" value="NAD_binding_2"/>
    <property type="match status" value="1"/>
</dbReference>
<dbReference type="InterPro" id="IPR015815">
    <property type="entry name" value="HIBADH-related"/>
</dbReference>
<dbReference type="GO" id="GO:0016491">
    <property type="term" value="F:oxidoreductase activity"/>
    <property type="evidence" value="ECO:0007669"/>
    <property type="project" value="UniProtKB-KW"/>
</dbReference>
<reference evidence="6 7" key="2">
    <citation type="submission" date="2019-09" db="EMBL/GenBank/DDBJ databases">
        <authorList>
            <person name="Jin C."/>
        </authorList>
    </citation>
    <scope>NUCLEOTIDE SEQUENCE [LARGE SCALE GENOMIC DNA]</scope>
    <source>
        <strain evidence="6 7">BN140078</strain>
    </source>
</reference>
<dbReference type="InterPro" id="IPR006115">
    <property type="entry name" value="6PGDH_NADP-bd"/>
</dbReference>
<dbReference type="SUPFAM" id="SSF51735">
    <property type="entry name" value="NAD(P)-binding Rossmann-fold domains"/>
    <property type="match status" value="1"/>
</dbReference>
<accession>A0A5B2VJK4</accession>
<reference evidence="6 7" key="1">
    <citation type="submission" date="2019-09" db="EMBL/GenBank/DDBJ databases">
        <title>Chitinophaga ginsengihumi sp. nov., isolated from soil of ginseng rhizosphere.</title>
        <authorList>
            <person name="Lee J."/>
        </authorList>
    </citation>
    <scope>NUCLEOTIDE SEQUENCE [LARGE SCALE GENOMIC DNA]</scope>
    <source>
        <strain evidence="6 7">BN140078</strain>
    </source>
</reference>
<dbReference type="Pfam" id="PF14833">
    <property type="entry name" value="NAD_binding_11"/>
    <property type="match status" value="1"/>
</dbReference>
<dbReference type="InterPro" id="IPR008927">
    <property type="entry name" value="6-PGluconate_DH-like_C_sf"/>
</dbReference>
<dbReference type="Gene3D" id="3.40.50.720">
    <property type="entry name" value="NAD(P)-binding Rossmann-like Domain"/>
    <property type="match status" value="1"/>
</dbReference>
<dbReference type="InterPro" id="IPR029154">
    <property type="entry name" value="HIBADH-like_NADP-bd"/>
</dbReference>
<dbReference type="Gene3D" id="1.10.1040.10">
    <property type="entry name" value="N-(1-d-carboxylethyl)-l-norvaline Dehydrogenase, domain 2"/>
    <property type="match status" value="1"/>
</dbReference>
<dbReference type="PANTHER" id="PTHR43580">
    <property type="entry name" value="OXIDOREDUCTASE GLYR1-RELATED"/>
    <property type="match status" value="1"/>
</dbReference>
<protein>
    <submittedName>
        <fullName evidence="6">NAD(P)-dependent oxidoreductase</fullName>
    </submittedName>
</protein>
<evidence type="ECO:0000256" key="2">
    <source>
        <dbReference type="ARBA" id="ARBA00023027"/>
    </source>
</evidence>
<organism evidence="6 7">
    <name type="scientific">Chitinophaga agrisoli</name>
    <dbReference type="NCBI Taxonomy" id="2607653"/>
    <lineage>
        <taxon>Bacteria</taxon>
        <taxon>Pseudomonadati</taxon>
        <taxon>Bacteroidota</taxon>
        <taxon>Chitinophagia</taxon>
        <taxon>Chitinophagales</taxon>
        <taxon>Chitinophagaceae</taxon>
        <taxon>Chitinophaga</taxon>
    </lineage>
</organism>
<dbReference type="PANTHER" id="PTHR43580:SF2">
    <property type="entry name" value="CYTOKINE-LIKE NUCLEAR FACTOR N-PAC"/>
    <property type="match status" value="1"/>
</dbReference>
<dbReference type="PIRSF" id="PIRSF000103">
    <property type="entry name" value="HIBADH"/>
    <property type="match status" value="1"/>
</dbReference>
<dbReference type="Proteomes" id="UP000324611">
    <property type="component" value="Unassembled WGS sequence"/>
</dbReference>
<comment type="caution">
    <text evidence="6">The sequence shown here is derived from an EMBL/GenBank/DDBJ whole genome shotgun (WGS) entry which is preliminary data.</text>
</comment>
<dbReference type="InterPro" id="IPR051265">
    <property type="entry name" value="HIBADH-related_NP60_sf"/>
</dbReference>
<keyword evidence="2" id="KW-0520">NAD</keyword>
<evidence type="ECO:0000259" key="4">
    <source>
        <dbReference type="Pfam" id="PF03446"/>
    </source>
</evidence>
<dbReference type="AlphaFoldDB" id="A0A5B2VJK4"/>
<dbReference type="GO" id="GO:0051287">
    <property type="term" value="F:NAD binding"/>
    <property type="evidence" value="ECO:0007669"/>
    <property type="project" value="InterPro"/>
</dbReference>
<dbReference type="RefSeq" id="WP_149839905.1">
    <property type="nucleotide sequence ID" value="NZ_VUOC01000004.1"/>
</dbReference>
<feature type="domain" description="3-hydroxyisobutyrate dehydrogenase-like NAD-binding" evidence="5">
    <location>
        <begin position="167"/>
        <end position="283"/>
    </location>
</feature>
<dbReference type="EMBL" id="VUOC01000004">
    <property type="protein sequence ID" value="KAA2238726.1"/>
    <property type="molecule type" value="Genomic_DNA"/>
</dbReference>
<proteinExistence type="predicted"/>
<feature type="domain" description="6-phosphogluconate dehydrogenase NADP-binding" evidence="4">
    <location>
        <begin position="3"/>
        <end position="156"/>
    </location>
</feature>
<gene>
    <name evidence="6" type="ORF">F0L74_21145</name>
</gene>
<keyword evidence="7" id="KW-1185">Reference proteome</keyword>
<keyword evidence="1" id="KW-0560">Oxidoreductase</keyword>
<dbReference type="GO" id="GO:0050661">
    <property type="term" value="F:NADP binding"/>
    <property type="evidence" value="ECO:0007669"/>
    <property type="project" value="InterPro"/>
</dbReference>
<evidence type="ECO:0000313" key="6">
    <source>
        <dbReference type="EMBL" id="KAA2238726.1"/>
    </source>
</evidence>
<evidence type="ECO:0000313" key="7">
    <source>
        <dbReference type="Proteomes" id="UP000324611"/>
    </source>
</evidence>